<evidence type="ECO:0000256" key="1">
    <source>
        <dbReference type="ARBA" id="ARBA00023015"/>
    </source>
</evidence>
<dbReference type="InterPro" id="IPR018062">
    <property type="entry name" value="HTH_AraC-typ_CS"/>
</dbReference>
<feature type="domain" description="HTH araC/xylS-type" evidence="4">
    <location>
        <begin position="68"/>
        <end position="168"/>
    </location>
</feature>
<evidence type="ECO:0000313" key="6">
    <source>
        <dbReference type="Proteomes" id="UP001236663"/>
    </source>
</evidence>
<dbReference type="PROSITE" id="PS00041">
    <property type="entry name" value="HTH_ARAC_FAMILY_1"/>
    <property type="match status" value="1"/>
</dbReference>
<dbReference type="EMBL" id="JAUFQS010000003">
    <property type="protein sequence ID" value="MDN3686656.1"/>
    <property type="molecule type" value="Genomic_DNA"/>
</dbReference>
<dbReference type="PROSITE" id="PS01124">
    <property type="entry name" value="HTH_ARAC_FAMILY_2"/>
    <property type="match status" value="1"/>
</dbReference>
<protein>
    <submittedName>
        <fullName evidence="5">AraC family transcriptional regulator</fullName>
    </submittedName>
</protein>
<dbReference type="Pfam" id="PF12833">
    <property type="entry name" value="HTH_18"/>
    <property type="match status" value="1"/>
</dbReference>
<sequence length="182" mass="20908">MVCPRCIMAVEDILRDMGLVFEKVELGLVFLKEPLVNPLSETFEQRLNSLGFALAKSREMMWVETVKLTLLQLLEKGSEEHGIPISQILSQETGLGYSRLSQLFSSLQGITIEHYFIELKIEKARELLSYESHNISEVAWKLGYSSMQHFSAQFKKHTGMTPSQFRNLNRKPRNFLDQVGKN</sequence>
<name>A0ABT8C4G2_9BACT</name>
<keyword evidence="1" id="KW-0805">Transcription regulation</keyword>
<evidence type="ECO:0000313" key="5">
    <source>
        <dbReference type="EMBL" id="MDN3686656.1"/>
    </source>
</evidence>
<dbReference type="InterPro" id="IPR018060">
    <property type="entry name" value="HTH_AraC"/>
</dbReference>
<evidence type="ECO:0000256" key="3">
    <source>
        <dbReference type="ARBA" id="ARBA00023163"/>
    </source>
</evidence>
<dbReference type="Proteomes" id="UP001236663">
    <property type="component" value="Unassembled WGS sequence"/>
</dbReference>
<keyword evidence="2" id="KW-0238">DNA-binding</keyword>
<dbReference type="SUPFAM" id="SSF46689">
    <property type="entry name" value="Homeodomain-like"/>
    <property type="match status" value="1"/>
</dbReference>
<dbReference type="RefSeq" id="WP_240459272.1">
    <property type="nucleotide sequence ID" value="NZ_JAUFQS010000003.1"/>
</dbReference>
<comment type="caution">
    <text evidence="5">The sequence shown here is derived from an EMBL/GenBank/DDBJ whole genome shotgun (WGS) entry which is preliminary data.</text>
</comment>
<accession>A0ABT8C4G2</accession>
<proteinExistence type="predicted"/>
<dbReference type="Gene3D" id="1.10.10.60">
    <property type="entry name" value="Homeodomain-like"/>
    <property type="match status" value="2"/>
</dbReference>
<dbReference type="InterPro" id="IPR009057">
    <property type="entry name" value="Homeodomain-like_sf"/>
</dbReference>
<reference evidence="6" key="1">
    <citation type="journal article" date="2019" name="Int. J. Syst. Evol. Microbiol.">
        <title>The Global Catalogue of Microorganisms (GCM) 10K type strain sequencing project: providing services to taxonomists for standard genome sequencing and annotation.</title>
        <authorList>
            <consortium name="The Broad Institute Genomics Platform"/>
            <consortium name="The Broad Institute Genome Sequencing Center for Infectious Disease"/>
            <person name="Wu L."/>
            <person name="Ma J."/>
        </authorList>
    </citation>
    <scope>NUCLEOTIDE SEQUENCE [LARGE SCALE GENOMIC DNA]</scope>
    <source>
        <strain evidence="6">CECT 7706</strain>
    </source>
</reference>
<dbReference type="PANTHER" id="PTHR43280:SF28">
    <property type="entry name" value="HTH-TYPE TRANSCRIPTIONAL ACTIVATOR RHAS"/>
    <property type="match status" value="1"/>
</dbReference>
<dbReference type="PRINTS" id="PR00032">
    <property type="entry name" value="HTHARAC"/>
</dbReference>
<dbReference type="PANTHER" id="PTHR43280">
    <property type="entry name" value="ARAC-FAMILY TRANSCRIPTIONAL REGULATOR"/>
    <property type="match status" value="1"/>
</dbReference>
<evidence type="ECO:0000256" key="2">
    <source>
        <dbReference type="ARBA" id="ARBA00023125"/>
    </source>
</evidence>
<dbReference type="SMART" id="SM00342">
    <property type="entry name" value="HTH_ARAC"/>
    <property type="match status" value="1"/>
</dbReference>
<gene>
    <name evidence="5" type="ORF">QWZ15_02335</name>
</gene>
<evidence type="ECO:0000259" key="4">
    <source>
        <dbReference type="PROSITE" id="PS01124"/>
    </source>
</evidence>
<organism evidence="5 6">
    <name type="scientific">Cyclobacterium jeungdonense</name>
    <dbReference type="NCBI Taxonomy" id="708087"/>
    <lineage>
        <taxon>Bacteria</taxon>
        <taxon>Pseudomonadati</taxon>
        <taxon>Bacteroidota</taxon>
        <taxon>Cytophagia</taxon>
        <taxon>Cytophagales</taxon>
        <taxon>Cyclobacteriaceae</taxon>
        <taxon>Cyclobacterium</taxon>
    </lineage>
</organism>
<dbReference type="InterPro" id="IPR020449">
    <property type="entry name" value="Tscrpt_reg_AraC-type_HTH"/>
</dbReference>
<keyword evidence="3" id="KW-0804">Transcription</keyword>
<keyword evidence="6" id="KW-1185">Reference proteome</keyword>